<dbReference type="SUPFAM" id="SSF52402">
    <property type="entry name" value="Adenine nucleotide alpha hydrolases-like"/>
    <property type="match status" value="2"/>
</dbReference>
<feature type="region of interest" description="Disordered" evidence="1">
    <location>
        <begin position="282"/>
        <end position="307"/>
    </location>
</feature>
<gene>
    <name evidence="3" type="ORF">LX13_002619</name>
</gene>
<keyword evidence="4" id="KW-1185">Reference proteome</keyword>
<dbReference type="RefSeq" id="WP_253661745.1">
    <property type="nucleotide sequence ID" value="NZ_BAAAJQ010000001.1"/>
</dbReference>
<evidence type="ECO:0000256" key="1">
    <source>
        <dbReference type="SAM" id="MobiDB-lite"/>
    </source>
</evidence>
<proteinExistence type="predicted"/>
<feature type="compositionally biased region" description="Basic and acidic residues" evidence="1">
    <location>
        <begin position="287"/>
        <end position="307"/>
    </location>
</feature>
<accession>A0ABT1HEX9</accession>
<name>A0ABT1HEX9_9NOCA</name>
<comment type="caution">
    <text evidence="3">The sequence shown here is derived from an EMBL/GenBank/DDBJ whole genome shotgun (WGS) entry which is preliminary data.</text>
</comment>
<dbReference type="InterPro" id="IPR006016">
    <property type="entry name" value="UspA"/>
</dbReference>
<evidence type="ECO:0000313" key="4">
    <source>
        <dbReference type="Proteomes" id="UP001206895"/>
    </source>
</evidence>
<dbReference type="InterPro" id="IPR014729">
    <property type="entry name" value="Rossmann-like_a/b/a_fold"/>
</dbReference>
<dbReference type="EMBL" id="JAMTCJ010000002">
    <property type="protein sequence ID" value="MCP2176800.1"/>
    <property type="molecule type" value="Genomic_DNA"/>
</dbReference>
<organism evidence="3 4">
    <name type="scientific">Williamsia maris</name>
    <dbReference type="NCBI Taxonomy" id="72806"/>
    <lineage>
        <taxon>Bacteria</taxon>
        <taxon>Bacillati</taxon>
        <taxon>Actinomycetota</taxon>
        <taxon>Actinomycetes</taxon>
        <taxon>Mycobacteriales</taxon>
        <taxon>Nocardiaceae</taxon>
        <taxon>Williamsia</taxon>
    </lineage>
</organism>
<reference evidence="3 4" key="1">
    <citation type="submission" date="2022-06" db="EMBL/GenBank/DDBJ databases">
        <title>Genomic Encyclopedia of Archaeal and Bacterial Type Strains, Phase II (KMG-II): from individual species to whole genera.</title>
        <authorList>
            <person name="Goeker M."/>
        </authorList>
    </citation>
    <scope>NUCLEOTIDE SEQUENCE [LARGE SCALE GENOMIC DNA]</scope>
    <source>
        <strain evidence="3 4">DSM 44693</strain>
    </source>
</reference>
<evidence type="ECO:0000313" key="3">
    <source>
        <dbReference type="EMBL" id="MCP2176800.1"/>
    </source>
</evidence>
<dbReference type="Gene3D" id="3.40.50.620">
    <property type="entry name" value="HUPs"/>
    <property type="match status" value="2"/>
</dbReference>
<feature type="domain" description="UspA" evidence="2">
    <location>
        <begin position="146"/>
        <end position="277"/>
    </location>
</feature>
<protein>
    <submittedName>
        <fullName evidence="3">Universal stress protein family protein</fullName>
    </submittedName>
</protein>
<evidence type="ECO:0000259" key="2">
    <source>
        <dbReference type="Pfam" id="PF00582"/>
    </source>
</evidence>
<dbReference type="Pfam" id="PF00582">
    <property type="entry name" value="Usp"/>
    <property type="match status" value="2"/>
</dbReference>
<dbReference type="Proteomes" id="UP001206895">
    <property type="component" value="Unassembled WGS sequence"/>
</dbReference>
<feature type="domain" description="UspA" evidence="2">
    <location>
        <begin position="2"/>
        <end position="112"/>
    </location>
</feature>
<sequence length="307" mass="32172">MRLIVGVADGATGDDALALAERCARSAGFHLDLCTVVTPVPTFGHDSAVEATYTARDEAAMTTLRALRDRLGDDIVAEIHLCHDDSPARGLATMAQHLEASAVVIGGEPASGGAASALLHASPFPIILAARASAHRGVARLGAITCALGPRSQDDLVRIAALCAQVADTPLRVMTLLVPPADVQDGTAPRAEHRDAMYQRLADATLLAQGCLPVDFPVTSVLVEGDSITDAAARLEWGPGDVVVLGSSRLAVPRRAFVGSSAAKMLRVLNVAAVVVPNDPYAYNSPEDARARTRRLSEERRTPTTPR</sequence>